<evidence type="ECO:0000259" key="1">
    <source>
        <dbReference type="PROSITE" id="PS51352"/>
    </source>
</evidence>
<reference evidence="2" key="1">
    <citation type="submission" date="2020-05" db="EMBL/GenBank/DDBJ databases">
        <title>Identification of trans-AT polyketide cluster in two marine bacteria, producers of a novel glutaramide-containing polyketide sesbanimide D and analogs.</title>
        <authorList>
            <person name="Kacar D."/>
            <person name="Rodriguez P."/>
            <person name="Canedo L."/>
            <person name="Gonzalez E."/>
            <person name="Galan B."/>
            <person name="De La Calle F."/>
            <person name="Garcia J.L."/>
        </authorList>
    </citation>
    <scope>NUCLEOTIDE SEQUENCE</scope>
    <source>
        <strain evidence="2">PHM038</strain>
    </source>
</reference>
<protein>
    <submittedName>
        <fullName evidence="2">AhpC/TSA family protein</fullName>
    </submittedName>
</protein>
<dbReference type="CDD" id="cd02970">
    <property type="entry name" value="PRX_like2"/>
    <property type="match status" value="1"/>
</dbReference>
<dbReference type="Proteomes" id="UP000598467">
    <property type="component" value="Unassembled WGS sequence"/>
</dbReference>
<organism evidence="2 3">
    <name type="scientific">Roseibium aggregatum</name>
    <dbReference type="NCBI Taxonomy" id="187304"/>
    <lineage>
        <taxon>Bacteria</taxon>
        <taxon>Pseudomonadati</taxon>
        <taxon>Pseudomonadota</taxon>
        <taxon>Alphaproteobacteria</taxon>
        <taxon>Hyphomicrobiales</taxon>
        <taxon>Stappiaceae</taxon>
        <taxon>Roseibium</taxon>
    </lineage>
</organism>
<comment type="caution">
    <text evidence="2">The sequence shown here is derived from an EMBL/GenBank/DDBJ whole genome shotgun (WGS) entry which is preliminary data.</text>
</comment>
<dbReference type="InterPro" id="IPR000866">
    <property type="entry name" value="AhpC/TSA"/>
</dbReference>
<name>A0A926NZ30_9HYPH</name>
<dbReference type="Gene3D" id="3.40.30.10">
    <property type="entry name" value="Glutaredoxin"/>
    <property type="match status" value="1"/>
</dbReference>
<evidence type="ECO:0000313" key="3">
    <source>
        <dbReference type="Proteomes" id="UP000598467"/>
    </source>
</evidence>
<sequence>MLTPRQAVPDLAVETVAGGTFDLASENPEFATLVVFYRGLHCPICATYLKELERLTPEFEKRGVKTVAISSDNEDRARQMAEKVGASTLRFGYGLPLSKAKDWGLFISTSRGSTSIGIDEPALFSEPGVFLVRPDNTLYFSAIQTMPFSRPHFQEMVGALDFVQKSDYPARGEYTGAV</sequence>
<evidence type="ECO:0000313" key="2">
    <source>
        <dbReference type="EMBL" id="MBD1548024.1"/>
    </source>
</evidence>
<dbReference type="SUPFAM" id="SSF52833">
    <property type="entry name" value="Thioredoxin-like"/>
    <property type="match status" value="1"/>
</dbReference>
<dbReference type="PROSITE" id="PS51352">
    <property type="entry name" value="THIOREDOXIN_2"/>
    <property type="match status" value="1"/>
</dbReference>
<dbReference type="AlphaFoldDB" id="A0A926NZ30"/>
<dbReference type="Pfam" id="PF00578">
    <property type="entry name" value="AhpC-TSA"/>
    <property type="match status" value="1"/>
</dbReference>
<gene>
    <name evidence="2" type="ORF">HK439_17285</name>
</gene>
<accession>A0A926NZ30</accession>
<proteinExistence type="predicted"/>
<dbReference type="GO" id="GO:0016491">
    <property type="term" value="F:oxidoreductase activity"/>
    <property type="evidence" value="ECO:0007669"/>
    <property type="project" value="InterPro"/>
</dbReference>
<dbReference type="GO" id="GO:0016209">
    <property type="term" value="F:antioxidant activity"/>
    <property type="evidence" value="ECO:0007669"/>
    <property type="project" value="InterPro"/>
</dbReference>
<feature type="domain" description="Thioredoxin" evidence="1">
    <location>
        <begin position="2"/>
        <end position="165"/>
    </location>
</feature>
<dbReference type="InterPro" id="IPR036249">
    <property type="entry name" value="Thioredoxin-like_sf"/>
</dbReference>
<dbReference type="RefSeq" id="WP_190292762.1">
    <property type="nucleotide sequence ID" value="NZ_JABFCZ010000019.1"/>
</dbReference>
<dbReference type="InterPro" id="IPR013766">
    <property type="entry name" value="Thioredoxin_domain"/>
</dbReference>
<dbReference type="EMBL" id="JABFCZ010000019">
    <property type="protein sequence ID" value="MBD1548024.1"/>
    <property type="molecule type" value="Genomic_DNA"/>
</dbReference>